<dbReference type="AlphaFoldDB" id="A0A7J7JZW6"/>
<evidence type="ECO:0000256" key="1">
    <source>
        <dbReference type="SAM" id="MobiDB-lite"/>
    </source>
</evidence>
<comment type="caution">
    <text evidence="2">The sequence shown here is derived from an EMBL/GenBank/DDBJ whole genome shotgun (WGS) entry which is preliminary data.</text>
</comment>
<feature type="region of interest" description="Disordered" evidence="1">
    <location>
        <begin position="47"/>
        <end position="96"/>
    </location>
</feature>
<name>A0A7J7JZW6_BUGNE</name>
<evidence type="ECO:0000313" key="3">
    <source>
        <dbReference type="Proteomes" id="UP000593567"/>
    </source>
</evidence>
<keyword evidence="3" id="KW-1185">Reference proteome</keyword>
<reference evidence="2" key="1">
    <citation type="submission" date="2020-06" db="EMBL/GenBank/DDBJ databases">
        <title>Draft genome of Bugula neritina, a colonial animal packing powerful symbionts and potential medicines.</title>
        <authorList>
            <person name="Rayko M."/>
        </authorList>
    </citation>
    <scope>NUCLEOTIDE SEQUENCE [LARGE SCALE GENOMIC DNA]</scope>
    <source>
        <strain evidence="2">Kwan_BN1</strain>
    </source>
</reference>
<dbReference type="OrthoDB" id="6436361at2759"/>
<dbReference type="Proteomes" id="UP000593567">
    <property type="component" value="Unassembled WGS sequence"/>
</dbReference>
<feature type="compositionally biased region" description="Basic and acidic residues" evidence="1">
    <location>
        <begin position="47"/>
        <end position="68"/>
    </location>
</feature>
<protein>
    <submittedName>
        <fullName evidence="2">Uncharacterized protein</fullName>
    </submittedName>
</protein>
<gene>
    <name evidence="2" type="ORF">EB796_010228</name>
</gene>
<dbReference type="EMBL" id="VXIV02001602">
    <property type="protein sequence ID" value="KAF6031455.1"/>
    <property type="molecule type" value="Genomic_DNA"/>
</dbReference>
<accession>A0A7J7JZW6</accession>
<proteinExistence type="predicted"/>
<evidence type="ECO:0000313" key="2">
    <source>
        <dbReference type="EMBL" id="KAF6031455.1"/>
    </source>
</evidence>
<sequence>MMHKPENPIDFIQNTLDEVKLIGAENVNWETFVYDLHPYRDPTRLELIKDDSPFQTEARRKAEDKNHPELASSTPPAYKPDVFRLTETRPSPSPKE</sequence>
<organism evidence="2 3">
    <name type="scientific">Bugula neritina</name>
    <name type="common">Brown bryozoan</name>
    <name type="synonym">Sertularia neritina</name>
    <dbReference type="NCBI Taxonomy" id="10212"/>
    <lineage>
        <taxon>Eukaryota</taxon>
        <taxon>Metazoa</taxon>
        <taxon>Spiralia</taxon>
        <taxon>Lophotrochozoa</taxon>
        <taxon>Bryozoa</taxon>
        <taxon>Gymnolaemata</taxon>
        <taxon>Cheilostomatida</taxon>
        <taxon>Flustrina</taxon>
        <taxon>Buguloidea</taxon>
        <taxon>Bugulidae</taxon>
        <taxon>Bugula</taxon>
    </lineage>
</organism>